<proteinExistence type="predicted"/>
<protein>
    <submittedName>
        <fullName evidence="1">Uncharacterized protein</fullName>
    </submittedName>
</protein>
<dbReference type="EMBL" id="CM040983">
    <property type="protein sequence ID" value="MCJ8736127.1"/>
    <property type="molecule type" value="Genomic_DNA"/>
</dbReference>
<gene>
    <name evidence="1" type="ORF">PDJAM_G00255300</name>
</gene>
<keyword evidence="2" id="KW-1185">Reference proteome</keyword>
<evidence type="ECO:0000313" key="2">
    <source>
        <dbReference type="Proteomes" id="UP000830395"/>
    </source>
</evidence>
<accession>A0ACC5YKN2</accession>
<name>A0ACC5YKN2_9TELE</name>
<organism evidence="1 2">
    <name type="scientific">Pangasius djambal</name>
    <dbReference type="NCBI Taxonomy" id="1691987"/>
    <lineage>
        <taxon>Eukaryota</taxon>
        <taxon>Metazoa</taxon>
        <taxon>Chordata</taxon>
        <taxon>Craniata</taxon>
        <taxon>Vertebrata</taxon>
        <taxon>Euteleostomi</taxon>
        <taxon>Actinopterygii</taxon>
        <taxon>Neopterygii</taxon>
        <taxon>Teleostei</taxon>
        <taxon>Ostariophysi</taxon>
        <taxon>Siluriformes</taxon>
        <taxon>Pangasiidae</taxon>
        <taxon>Pangasius</taxon>
    </lineage>
</organism>
<evidence type="ECO:0000313" key="1">
    <source>
        <dbReference type="EMBL" id="MCJ8736127.1"/>
    </source>
</evidence>
<sequence>MAWSISTLCVLALALTCGLQVNAVRVRQSNHTSNICSMWGNFHFNTFDGDFYQFQGTCEYNLVSDCRGPVQGFSVHVKRAETPGNPKITRVQVTIGDMAIELTKNVVMINSDIVKLPHYEAGVMLEENFIYIKLYAKLGLTVIWNKDDAIMVELDTKYSNHTCGLCGDFNGVPVYDEFLSYGRVTGFIEFGNKHRIHNPNDLCEDPYEEFDSEENKLDKCQSFREDCSELLGDERWSLCRNALSPEPYIQACMMDRCRSRPGDLEDNTALCSTLSEYSRQCSHAGGRPPNFRTPTFCVVNCPFNMEYSESGSPCQDTCTHAETSSLCEEHKMDGCFCPPGTVFDDLSERGCIPQDQCQCKHNKVYNPGEVLLKDDEECVCQQGRWICKSLSIPGVCAIEEGSHFTTFDGKEFTFHGNCYYVLSKDCVDSKFIILGQLIPCVAQHTDTCLKSVALLLNNDKSNALIIKDDGIVRHNGDITLPYTTAEFTIFRPSSFYIMLQTTFGLQMQVQLVPLMQLYITLDQSFQSKPCGLCGNLNMVLSDELTTPQGVVEGTATCFGNSWKAQSNCPDYTERLDDPCSYSIDSESYAEHWCSKLKEKEGVFAKCHSTVNPESYYKRCKYSSCTCEKSEDCLCAVFSSYVRACATKGVFLQSWRDTVCEKYTKSCPASQTFAYKVQQCQHTCDSLSLERQGCSTDYVPVDGCGCPEGLYESENGVCVSIDKCPCYYNGGHIKPGKSINIKNEHCICTNGKLHCQSWRPHVKDCTAPKVFFNCSTAGPDEHGLACAQTCAQKNVDCYLADCESGCQCPAGLLDDGRGHCVKEHDCPCQHDNHFYASGSQISDQCNKCICKRGKWDCTKKKCPGTCTIYGSGHYNTFDKRRFGFSGDCSYIAAQDKCGNKTGTFHVITENVPCGTTGTTCSKAVRIVLGRTELELRDGEITKTEVKPGLSIKVKVRNVGLYLVIESDIGLTVLWDRKTTVRIILQPEHMGEVCGLCGNYNGNGKDDFTTQGLLHVSDVLEFVNSWKVQSSCPDAKPDFDPCSGTPNRHTWAKLQCSIIKSDTFKDCHNKVEWTPYFENCVKDSCSCDTGGDCECFCTAVAAYAQACNEAGVCVAWRTPEICPVFCDYYNYQYECTWHYSPCHTPCYKTCRNPSGNCTNPLPNVEGCYPKCPDDKPIFDEEKQICVEKCDVCFINGTAYIPGEPIPTEEPCYSCYCGENGQEKCFPKPECFCIINGTRYTPGQTILEDKHIGSGICLTMICSDSCVIQNETTPCPTTTPPPVTCPEWGVTVNETFEICNCTMARCIEDNIIEIIPYECPPLQNITCSNGKPPVEVYDKYGCCKQHACDCFCEGWGDPHYITFDGLFYSYQGECTYVLMEEITPYHHLKIYIDNVNCDPRESVSCPRAIIVSYNNVVITLKNHNLIGAAKLEALMGHSALKLPFHQSGVRVVSSGLNLILEIPRLKVVVMFGVTGFSVSLPFQHFGNNTQGHCGTCNNNQADDCMLPGGKLVDDCAVMANYWQAKDLNNPECKLPPEVSTTAAPNDCSISKVCELLKSDLFKECHPHLSPENYFTGCQFDSCHMSNPAVVCTSLQTYALACSRLGICINWRDHSDLCTVKCPADKVYQACGPADPPTCKDRLNDPYMNVTTEGCFCPDGMLLFSKESGVCVDKCGCLDPSGQGREFGEEFQHGCHDCVCDKASESIICKPKKCSDNNNQWTCTDPGFIVVNMTDPSDACCTILTCRCESSTCPSVDDKCPNGYTPVLKVPEGKCCPEFTCEPKKVCVHKGLEYEPGTSVPVVDCQECHCTWNVDPKTQLYKIQCGFVICDEQCEPGYEYVESDTAECCGKCVKNKCVLNYNNTVHIFESGKEWTPLNDLCNKFICTKIDGEYVITNYKVECPPFNIGNCQPGTVQFSTNRCCQVCVEKDKGCKVQTTVDYITHNNCQSKNTVEQTHCQGHCNSYSKYSELGSSSCSCCQASRTSNRTVTLDCMNGESVSHTYVHVEACNCDQTNCLRGFQDTHTHIGDTRRRRSFRLP</sequence>
<comment type="caution">
    <text evidence="1">The sequence shown here is derived from an EMBL/GenBank/DDBJ whole genome shotgun (WGS) entry which is preliminary data.</text>
</comment>
<reference evidence="1" key="1">
    <citation type="submission" date="2020-02" db="EMBL/GenBank/DDBJ databases">
        <title>Genome sequencing of the panga catfish, Pangasius djambal.</title>
        <authorList>
            <person name="Wen M."/>
            <person name="Zahm M."/>
            <person name="Roques C."/>
            <person name="Cabau C."/>
            <person name="Klopp C."/>
            <person name="Donnadieu C."/>
            <person name="Jouanno E."/>
            <person name="Avarre J.-C."/>
            <person name="Campet M."/>
            <person name="Ha T."/>
            <person name="Dugue R."/>
            <person name="Lampietro C."/>
            <person name="Louis A."/>
            <person name="Herpin A."/>
            <person name="Echchiki A."/>
            <person name="Berthelot C."/>
            <person name="Parey E."/>
            <person name="Roest-Crollius H."/>
            <person name="Braasch I."/>
            <person name="Postlethwait J.H."/>
            <person name="Bobe J."/>
            <person name="Montfort J."/>
            <person name="Bouchez O."/>
            <person name="Begum T."/>
            <person name="Schartl M."/>
            <person name="Gustiano R."/>
            <person name="Guiguen Y."/>
        </authorList>
    </citation>
    <scope>NUCLEOTIDE SEQUENCE</scope>
    <source>
        <strain evidence="1">Pdj_M5554</strain>
    </source>
</reference>
<dbReference type="Proteomes" id="UP000830395">
    <property type="component" value="Chromosome 9"/>
</dbReference>